<feature type="domain" description="EamA" evidence="2">
    <location>
        <begin position="7"/>
        <end position="143"/>
    </location>
</feature>
<dbReference type="InterPro" id="IPR037185">
    <property type="entry name" value="EmrE-like"/>
</dbReference>
<dbReference type="PANTHER" id="PTHR22911:SF137">
    <property type="entry name" value="SOLUTE CARRIER FAMILY 35 MEMBER G2-RELATED"/>
    <property type="match status" value="1"/>
</dbReference>
<gene>
    <name evidence="3" type="ORF">RZS28_07525</name>
</gene>
<accession>A0ABZ0HV16</accession>
<proteinExistence type="predicted"/>
<keyword evidence="4" id="KW-1185">Reference proteome</keyword>
<dbReference type="SUPFAM" id="SSF103481">
    <property type="entry name" value="Multidrug resistance efflux transporter EmrE"/>
    <property type="match status" value="2"/>
</dbReference>
<feature type="transmembrane region" description="Helical" evidence="1">
    <location>
        <begin position="39"/>
        <end position="59"/>
    </location>
</feature>
<keyword evidence="1" id="KW-1133">Transmembrane helix</keyword>
<dbReference type="PANTHER" id="PTHR22911">
    <property type="entry name" value="ACYL-MALONYL CONDENSING ENZYME-RELATED"/>
    <property type="match status" value="1"/>
</dbReference>
<evidence type="ECO:0000256" key="1">
    <source>
        <dbReference type="SAM" id="Phobius"/>
    </source>
</evidence>
<feature type="transmembrane region" description="Helical" evidence="1">
    <location>
        <begin position="229"/>
        <end position="251"/>
    </location>
</feature>
<feature type="transmembrane region" description="Helical" evidence="1">
    <location>
        <begin position="192"/>
        <end position="217"/>
    </location>
</feature>
<feature type="transmembrane region" description="Helical" evidence="1">
    <location>
        <begin position="113"/>
        <end position="142"/>
    </location>
</feature>
<feature type="transmembrane region" description="Helical" evidence="1">
    <location>
        <begin position="286"/>
        <end position="302"/>
    </location>
</feature>
<keyword evidence="1" id="KW-0472">Membrane</keyword>
<organism evidence="3 4">
    <name type="scientific">Methylocapsa polymorpha</name>
    <dbReference type="NCBI Taxonomy" id="3080828"/>
    <lineage>
        <taxon>Bacteria</taxon>
        <taxon>Pseudomonadati</taxon>
        <taxon>Pseudomonadota</taxon>
        <taxon>Alphaproteobacteria</taxon>
        <taxon>Hyphomicrobiales</taxon>
        <taxon>Beijerinckiaceae</taxon>
        <taxon>Methylocapsa</taxon>
    </lineage>
</organism>
<dbReference type="EMBL" id="CP136862">
    <property type="protein sequence ID" value="WOJ91119.1"/>
    <property type="molecule type" value="Genomic_DNA"/>
</dbReference>
<sequence length="303" mass="31548">MFLLPSWVLFTVAAAGAQTLRNAMQRDLIHTIGTAGATYVRFLFGLPFAVAFLLLACVATGRPPNPLNLAALAWTGVGGVAQILATGLMLAAMRERSFVVTTAYTKTEPVQVALFGLIALGDRVTGAGALAILVATAGVILMSWPARSAKPLAAGEAAGWRPAMLGLGAAACFALSSVGFRAGILAMGGPTFFVAASTILAAGLCIQSTLIVAHLALFDRRLLKSVLAAWRPSLFAGFLGAFASQFWFMAFAIETAARVRTLALIEVVFAQIVSRRIFKQGASAREFVGMGMIIAGVALLLSA</sequence>
<feature type="transmembrane region" description="Helical" evidence="1">
    <location>
        <begin position="163"/>
        <end position="186"/>
    </location>
</feature>
<dbReference type="Pfam" id="PF00892">
    <property type="entry name" value="EamA"/>
    <property type="match status" value="2"/>
</dbReference>
<dbReference type="InterPro" id="IPR000620">
    <property type="entry name" value="EamA_dom"/>
</dbReference>
<feature type="domain" description="EamA" evidence="2">
    <location>
        <begin position="163"/>
        <end position="301"/>
    </location>
</feature>
<keyword evidence="1" id="KW-0812">Transmembrane</keyword>
<evidence type="ECO:0000313" key="4">
    <source>
        <dbReference type="Proteomes" id="UP001626536"/>
    </source>
</evidence>
<reference evidence="3 4" key="1">
    <citation type="submission" date="2023-10" db="EMBL/GenBank/DDBJ databases">
        <title>Novel methanotroph of the genus Methylocapsa from a subarctic wetland.</title>
        <authorList>
            <person name="Belova S.E."/>
            <person name="Oshkin I.Y."/>
            <person name="Miroshnikov K."/>
            <person name="Dedysh S.N."/>
        </authorList>
    </citation>
    <scope>NUCLEOTIDE SEQUENCE [LARGE SCALE GENOMIC DNA]</scope>
    <source>
        <strain evidence="3 4">RX1</strain>
    </source>
</reference>
<name>A0ABZ0HV16_9HYPH</name>
<feature type="transmembrane region" description="Helical" evidence="1">
    <location>
        <begin position="71"/>
        <end position="93"/>
    </location>
</feature>
<evidence type="ECO:0000259" key="2">
    <source>
        <dbReference type="Pfam" id="PF00892"/>
    </source>
</evidence>
<evidence type="ECO:0000313" key="3">
    <source>
        <dbReference type="EMBL" id="WOJ91119.1"/>
    </source>
</evidence>
<dbReference type="RefSeq" id="WP_407340707.1">
    <property type="nucleotide sequence ID" value="NZ_CP136862.1"/>
</dbReference>
<dbReference type="Proteomes" id="UP001626536">
    <property type="component" value="Chromosome"/>
</dbReference>
<protein>
    <submittedName>
        <fullName evidence="3">DMT family transporter</fullName>
    </submittedName>
</protein>